<dbReference type="Gene3D" id="3.90.1300.10">
    <property type="entry name" value="Amidase signature (AS) domain"/>
    <property type="match status" value="1"/>
</dbReference>
<reference evidence="3" key="1">
    <citation type="submission" date="2022-07" db="EMBL/GenBank/DDBJ databases">
        <title>Genome Sequence of Physisporinus lineatus.</title>
        <authorList>
            <person name="Buettner E."/>
        </authorList>
    </citation>
    <scope>NUCLEOTIDE SEQUENCE</scope>
    <source>
        <strain evidence="3">VT162</strain>
    </source>
</reference>
<dbReference type="AlphaFoldDB" id="A0AAD5UW87"/>
<dbReference type="PANTHER" id="PTHR42678:SF34">
    <property type="entry name" value="OS04G0183300 PROTEIN"/>
    <property type="match status" value="1"/>
</dbReference>
<keyword evidence="1" id="KW-0732">Signal</keyword>
<evidence type="ECO:0000313" key="4">
    <source>
        <dbReference type="Proteomes" id="UP001212997"/>
    </source>
</evidence>
<protein>
    <recommendedName>
        <fullName evidence="2">Amidase domain-containing protein</fullName>
    </recommendedName>
</protein>
<feature type="domain" description="Amidase" evidence="2">
    <location>
        <begin position="72"/>
        <end position="544"/>
    </location>
</feature>
<gene>
    <name evidence="3" type="ORF">NLI96_g9168</name>
</gene>
<dbReference type="InterPro" id="IPR023631">
    <property type="entry name" value="Amidase_dom"/>
</dbReference>
<dbReference type="EMBL" id="JANAWD010000449">
    <property type="protein sequence ID" value="KAJ3479277.1"/>
    <property type="molecule type" value="Genomic_DNA"/>
</dbReference>
<proteinExistence type="predicted"/>
<evidence type="ECO:0000256" key="1">
    <source>
        <dbReference type="SAM" id="SignalP"/>
    </source>
</evidence>
<feature type="chain" id="PRO_5042012848" description="Amidase domain-containing protein" evidence="1">
    <location>
        <begin position="25"/>
        <end position="579"/>
    </location>
</feature>
<evidence type="ECO:0000259" key="2">
    <source>
        <dbReference type="Pfam" id="PF01425"/>
    </source>
</evidence>
<sequence>MLKQSLVRFALLTFLSLYFGCISALQVTRDEDGVQLLGDRDAQGFGGFPDLYEASIADLQKGLQKRQFTSVDLVKAYLARIDEVNLKGPTLRAVLEINPNALKQAKALDLERKRKGARGPLHGIPILVKDNIGTQHSEGMNTTAGSFALLGSVVPRDATVIAKLRAAGAIILGKSNLSEWANFRGMVPSGFSGRGGQSTSPYVPLGDPSGSSSGSGIATAIGLVAAALGSETDGSIVSPSQNNNLVGIKPTVGLTSRAGVIPISGHQDTVGPMARSVTDAATVLTAIAGRDPLDKATFSQPRNVPDFTKALKKNALKGVRLGVPRGLVAFSTFDVIKAFNASLVQMKKLGATIVDPADLPDLNELLTSTSEQTVLLADFKVELNDYISKLGKVPTGVKNLEDIIAFNIANADKELVPPFWTDQTIFLVSQNTTRDKAYFDAVAESKELGRTKGIDAALKLFKLDALVLPTDFAATPAAIAGYPLVTGQHHTFSLLPFVSSLVVVPLGFLPPETPLSAAEPTRPAGPNMPFGLSFMGTAFSEFKLISFAYAYEQATLTRLKKRAFSAAVPKTQLKDVVRR</sequence>
<keyword evidence="4" id="KW-1185">Reference proteome</keyword>
<dbReference type="Proteomes" id="UP001212997">
    <property type="component" value="Unassembled WGS sequence"/>
</dbReference>
<feature type="signal peptide" evidence="1">
    <location>
        <begin position="1"/>
        <end position="24"/>
    </location>
</feature>
<dbReference type="PANTHER" id="PTHR42678">
    <property type="entry name" value="AMIDASE"/>
    <property type="match status" value="1"/>
</dbReference>
<dbReference type="InterPro" id="IPR036928">
    <property type="entry name" value="AS_sf"/>
</dbReference>
<dbReference type="Pfam" id="PF01425">
    <property type="entry name" value="Amidase"/>
    <property type="match status" value="1"/>
</dbReference>
<organism evidence="3 4">
    <name type="scientific">Meripilus lineatus</name>
    <dbReference type="NCBI Taxonomy" id="2056292"/>
    <lineage>
        <taxon>Eukaryota</taxon>
        <taxon>Fungi</taxon>
        <taxon>Dikarya</taxon>
        <taxon>Basidiomycota</taxon>
        <taxon>Agaricomycotina</taxon>
        <taxon>Agaricomycetes</taxon>
        <taxon>Polyporales</taxon>
        <taxon>Meripilaceae</taxon>
        <taxon>Meripilus</taxon>
    </lineage>
</organism>
<comment type="caution">
    <text evidence="3">The sequence shown here is derived from an EMBL/GenBank/DDBJ whole genome shotgun (WGS) entry which is preliminary data.</text>
</comment>
<evidence type="ECO:0000313" key="3">
    <source>
        <dbReference type="EMBL" id="KAJ3479277.1"/>
    </source>
</evidence>
<name>A0AAD5UW87_9APHY</name>
<accession>A0AAD5UW87</accession>
<dbReference type="SUPFAM" id="SSF75304">
    <property type="entry name" value="Amidase signature (AS) enzymes"/>
    <property type="match status" value="1"/>
</dbReference>